<protein>
    <recommendedName>
        <fullName evidence="9">Tetraspanin</fullName>
    </recommendedName>
</protein>
<dbReference type="PROSITE" id="PS00421">
    <property type="entry name" value="TM4_1"/>
    <property type="match status" value="1"/>
</dbReference>
<evidence type="ECO:0000256" key="2">
    <source>
        <dbReference type="ARBA" id="ARBA00006840"/>
    </source>
</evidence>
<keyword evidence="3 6" id="KW-0812">Transmembrane</keyword>
<dbReference type="PIRSF" id="PIRSF002419">
    <property type="entry name" value="Tetraspanin"/>
    <property type="match status" value="1"/>
</dbReference>
<dbReference type="AlphaFoldDB" id="A0A8C9YGL5"/>
<feature type="transmembrane region" description="Helical" evidence="6">
    <location>
        <begin position="78"/>
        <end position="101"/>
    </location>
</feature>
<dbReference type="InterPro" id="IPR018499">
    <property type="entry name" value="Tetraspanin/Peripherin"/>
</dbReference>
<dbReference type="PANTHER" id="PTHR19282">
    <property type="entry name" value="TETRASPANIN"/>
    <property type="match status" value="1"/>
</dbReference>
<keyword evidence="5 6" id="KW-0472">Membrane</keyword>
<evidence type="ECO:0000313" key="7">
    <source>
        <dbReference type="Ensembl" id="ENSSLUP00000024679.1"/>
    </source>
</evidence>
<feature type="transmembrane region" description="Helical" evidence="6">
    <location>
        <begin position="173"/>
        <end position="195"/>
    </location>
</feature>
<dbReference type="PANTHER" id="PTHR19282:SF380">
    <property type="entry name" value="TETRASPANIN-8"/>
    <property type="match status" value="1"/>
</dbReference>
<keyword evidence="8" id="KW-1185">Reference proteome</keyword>
<comment type="subcellular location">
    <subcellularLocation>
        <location evidence="1">Membrane</location>
        <topology evidence="1">Multi-pass membrane protein</topology>
    </subcellularLocation>
</comment>
<dbReference type="GO" id="GO:0005886">
    <property type="term" value="C:plasma membrane"/>
    <property type="evidence" value="ECO:0007669"/>
    <property type="project" value="TreeGrafter"/>
</dbReference>
<evidence type="ECO:0000256" key="3">
    <source>
        <dbReference type="ARBA" id="ARBA00022692"/>
    </source>
</evidence>
<dbReference type="GeneTree" id="ENSGT00940000158153"/>
<evidence type="ECO:0000313" key="8">
    <source>
        <dbReference type="Proteomes" id="UP000694568"/>
    </source>
</evidence>
<evidence type="ECO:0000256" key="5">
    <source>
        <dbReference type="ARBA" id="ARBA00023136"/>
    </source>
</evidence>
<accession>A0A8C9YGL5</accession>
<dbReference type="PRINTS" id="PR00259">
    <property type="entry name" value="TMFOUR"/>
</dbReference>
<proteinExistence type="inferred from homology"/>
<evidence type="ECO:0008006" key="9">
    <source>
        <dbReference type="Google" id="ProtNLM"/>
    </source>
</evidence>
<feature type="transmembrane region" description="Helical" evidence="6">
    <location>
        <begin position="51"/>
        <end position="71"/>
    </location>
</feature>
<evidence type="ECO:0000256" key="4">
    <source>
        <dbReference type="ARBA" id="ARBA00022989"/>
    </source>
</evidence>
<sequence length="217" mass="24049">LGRANVIKYLLFTFNLLFFVGGIIILSFSIHMKHNKADYQMTDELLPALNLLIIIGAVTLIFGFLGCCGAFRENRCLLILFFVGLVLMLCMLLAVGALGAITRTEATQELVMEHMEQLLPLRYLDWGNATVVPDSCNCTDTSRNCMVLDEREIYSTPCMTYIMTWLDKVSDSLMGIAFGSGILIILGMIFSLVLLCQIRNGDPTPGLGATALNYLWS</sequence>
<reference evidence="7" key="1">
    <citation type="submission" date="2025-08" db="UniProtKB">
        <authorList>
            <consortium name="Ensembl"/>
        </authorList>
    </citation>
    <scope>IDENTIFICATION</scope>
</reference>
<dbReference type="InterPro" id="IPR000301">
    <property type="entry name" value="Tetraspanin_animals"/>
</dbReference>
<dbReference type="Pfam" id="PF00335">
    <property type="entry name" value="Tetraspanin"/>
    <property type="match status" value="2"/>
</dbReference>
<dbReference type="Ensembl" id="ENSSLUT00000025485.1">
    <property type="protein sequence ID" value="ENSSLUP00000024679.1"/>
    <property type="gene ID" value="ENSSLUG00000011239.1"/>
</dbReference>
<comment type="similarity">
    <text evidence="2">Belongs to the tetraspanin (TM4SF) family.</text>
</comment>
<keyword evidence="4 6" id="KW-1133">Transmembrane helix</keyword>
<organism evidence="7 8">
    <name type="scientific">Sander lucioperca</name>
    <name type="common">Pike-perch</name>
    <name type="synonym">Perca lucioperca</name>
    <dbReference type="NCBI Taxonomy" id="283035"/>
    <lineage>
        <taxon>Eukaryota</taxon>
        <taxon>Metazoa</taxon>
        <taxon>Chordata</taxon>
        <taxon>Craniata</taxon>
        <taxon>Vertebrata</taxon>
        <taxon>Euteleostomi</taxon>
        <taxon>Actinopterygii</taxon>
        <taxon>Neopterygii</taxon>
        <taxon>Teleostei</taxon>
        <taxon>Neoteleostei</taxon>
        <taxon>Acanthomorphata</taxon>
        <taxon>Eupercaria</taxon>
        <taxon>Perciformes</taxon>
        <taxon>Percoidei</taxon>
        <taxon>Percidae</taxon>
        <taxon>Luciopercinae</taxon>
        <taxon>Sander</taxon>
    </lineage>
</organism>
<dbReference type="InterPro" id="IPR018503">
    <property type="entry name" value="Tetraspanin_CS"/>
</dbReference>
<name>A0A8C9YGL5_SANLU</name>
<reference evidence="7" key="2">
    <citation type="submission" date="2025-09" db="UniProtKB">
        <authorList>
            <consortium name="Ensembl"/>
        </authorList>
    </citation>
    <scope>IDENTIFICATION</scope>
</reference>
<evidence type="ECO:0000256" key="6">
    <source>
        <dbReference type="SAM" id="Phobius"/>
    </source>
</evidence>
<evidence type="ECO:0000256" key="1">
    <source>
        <dbReference type="ARBA" id="ARBA00004141"/>
    </source>
</evidence>
<feature type="transmembrane region" description="Helical" evidence="6">
    <location>
        <begin position="9"/>
        <end position="31"/>
    </location>
</feature>
<dbReference type="Proteomes" id="UP000694568">
    <property type="component" value="Unplaced"/>
</dbReference>